<name>L0MXY6_9CAUD</name>
<dbReference type="KEGG" id="vg:14515941"/>
<dbReference type="OrthoDB" id="39222at10239"/>
<sequence>MAINWIYNRNPPYWRHVRVLLTTGEQRHAYLGDPRQCAGGWYDEDVKPLGAPVAAWVVDPVHEKRREIAEAERRLANARKELEKMVELYKDFA</sequence>
<proteinExistence type="predicted"/>
<keyword evidence="3" id="KW-1185">Reference proteome</keyword>
<protein>
    <submittedName>
        <fullName evidence="2">Uncharacterized protein</fullName>
    </submittedName>
</protein>
<accession>L0MXY6</accession>
<dbReference type="EMBL" id="AB767244">
    <property type="protein sequence ID" value="BAM68832.1"/>
    <property type="molecule type" value="Genomic_DNA"/>
</dbReference>
<evidence type="ECO:0000313" key="3">
    <source>
        <dbReference type="Proteomes" id="UP000010365"/>
    </source>
</evidence>
<feature type="coiled-coil region" evidence="1">
    <location>
        <begin position="61"/>
        <end position="88"/>
    </location>
</feature>
<dbReference type="Proteomes" id="UP000010365">
    <property type="component" value="Segment"/>
</dbReference>
<evidence type="ECO:0000256" key="1">
    <source>
        <dbReference type="SAM" id="Coils"/>
    </source>
</evidence>
<reference evidence="2 3" key="1">
    <citation type="journal article" date="2013" name="Genome Announc.">
        <title>Complete Genome Sequence of a Novel Myovirus Which Infects Atypical Strains of Edwardsiella tarda.</title>
        <authorList>
            <person name="Yasuike M."/>
            <person name="Sugaya E."/>
            <person name="Nakamura Y."/>
            <person name="Shigenobu Y."/>
            <person name="Kawato Y."/>
            <person name="Kai W."/>
            <person name="Nagai S."/>
            <person name="Fujiwara A."/>
            <person name="Sano M."/>
            <person name="Kobayashi T."/>
            <person name="Nakai T."/>
        </authorList>
    </citation>
    <scope>NUCLEOTIDE SEQUENCE [LARGE SCALE GENOMIC DNA]</scope>
</reference>
<dbReference type="GeneID" id="14515941"/>
<evidence type="ECO:0000313" key="2">
    <source>
        <dbReference type="EMBL" id="BAM68832.1"/>
    </source>
</evidence>
<organism evidence="2 3">
    <name type="scientific">Edwardsiella phage MSW-3</name>
    <dbReference type="NCBI Taxonomy" id="1264700"/>
    <lineage>
        <taxon>Viruses</taxon>
        <taxon>Duplodnaviria</taxon>
        <taxon>Heunggongvirae</taxon>
        <taxon>Uroviricota</taxon>
        <taxon>Caudoviricetes</taxon>
        <taxon>Yokohamavirus</taxon>
        <taxon>Yokohamavirus MSW3</taxon>
    </lineage>
</organism>
<dbReference type="RefSeq" id="YP_007348924.1">
    <property type="nucleotide sequence ID" value="NC_020082.1"/>
</dbReference>
<keyword evidence="1" id="KW-0175">Coiled coil</keyword>